<evidence type="ECO:0000313" key="4">
    <source>
        <dbReference type="EMBL" id="KAK2146647.1"/>
    </source>
</evidence>
<dbReference type="GO" id="GO:0035869">
    <property type="term" value="C:ciliary transition zone"/>
    <property type="evidence" value="ECO:0007669"/>
    <property type="project" value="TreeGrafter"/>
</dbReference>
<protein>
    <recommendedName>
        <fullName evidence="3">C2 domain-containing protein</fullName>
    </recommendedName>
</protein>
<feature type="compositionally biased region" description="Polar residues" evidence="2">
    <location>
        <begin position="172"/>
        <end position="181"/>
    </location>
</feature>
<feature type="region of interest" description="Disordered" evidence="2">
    <location>
        <begin position="69"/>
        <end position="254"/>
    </location>
</feature>
<sequence>MSKRAELLKEKLKARMSQLKDPTPDEDIDEILKKGAEEEKSIDRSMDSDSVITTTVEVEDEVKQSEKLVNNLKKRRRRTQKELSKTLEGKGTEDIRKQMRDAKQITKQRLLDETSKSATEGEETAASAEPEDAARPVIPRIDIGDDDEKHEAPGSGRRDKPSVDSKKESPTAAGQLSVKTPRSSREESMAARRVSTNLADSIRAKLSQKLREAKDKGKDEAYDETRQSERKLKDKRGLGRSTRFDDPHTIREEDLEVEKELRKSLEMKVKWKDTIEKVTGQKPDLPSADEQFDFFVRQWESEEEDDKLVEDKTKTEVKKEGDEPADSAELKTEEEVSRREQEDEETQGRKKKKKKKEKKRDSKSEEETPLLQDIDLTDDFWQYYHIGKAHYKPFHEKMKVESEIYFYPSMRAAPIDKKIYNQDQPRFLEEEGFYVGQRPHVPIVNLNRMENRLLNEGEKSRPWFGEDGKLIALPDPLKEVPSRPPIVEDVEPALETEYRKAILSDCDGRIINGLHDTEGHYQLDVDVNTIVFSHHHLFSREHVLSAKLNDMYQQYLARNKMKVANILTEKLKALKSAAFHVQDTVNKLKAEKKPSEKALEDQQRRLRDYKDEIKLTRQQRDNEMLADRQLIKHIIQTWKDIKSLRAAQKYISTPAKLIIRKEPVEDARVEELELEQEIQEQIQELKEEAEEEYQKAMNEYNKKLEAWKKLKLEKKEASKRQKKRNKQRSHEDAPQDEDNDQKEKDEKILETEDLEKPEKPKPISEAEIKDKIVGKLNEIRRKPGEPKITFELSPGGSITPNSQCPKEEQQRRNDVNRHKVSVKVMFNDKEVSQTSAKPLGQDFIVRFAHIFNIEIMQWPESIKMEIYEVVGMNSTLMAVVYAAIPEPNVTTENVSLEEIEFSSDVIKAHPHAGVGSGVHPVNEDLNIQTTPMTSGVFTADVAWAVDEDGAVLVPPQALQANHRSNASKSIDPVSAIGVAGMANKDKLLKWIAESHLDPNDPSNAGLLYSVRPTGGCLLTPALMREDYFRLEQLQEEFNFATDDDINSSRRFRMIELREKEIPEFQNKVIPLFDEEVPDDTFIVREQVIERFRLIQHQKVLAEMVYEDAVPNIATIIPTLMKLAEPRRPLKPNRKERKKVTAQNLQGVDVRLLVNVVRAFGIPVRAPELSDMPRPAEGTARAMKRRMNFEETQVRPYIEVTFKRNVQATSVADGPNPTWNEELSLPFRPPNNDYSPTNLQSMRDILYINIFDEFVVDVKQEGQETSASIHQRLEKRWLGSLKIPFSTIYFNSKFESNEDEKLLRAAEAWQYELEKKFPKREYKSTVIDINGKSVFITRYMRSLKPPDELIQGDNLTEKCLSGSAIPEGPTAYVLTRESNEWWLWNPATGDHFKSRDSYCPVQSVGCLVTEENIWGNVQPNDQPNRLMFDITNSKFWKPFFHRGFSNPGVTSIQPSELIYYPTDKTFVLDLTDKIERSLKEKIMGWRSRYITRLEETRGSYNLQQEHSQEMEQILGSYKVCGFPINLAYTEIDPIIDAVFATGVHKYESNDVEFALVTYIHPYPNSVLSVWIYVANLVRKR</sequence>
<name>A0AAD9MUV3_9ANNE</name>
<feature type="compositionally biased region" description="Basic and acidic residues" evidence="2">
    <location>
        <begin position="147"/>
        <end position="169"/>
    </location>
</feature>
<feature type="compositionally biased region" description="Basic and acidic residues" evidence="2">
    <location>
        <begin position="309"/>
        <end position="341"/>
    </location>
</feature>
<dbReference type="Pfam" id="PF00168">
    <property type="entry name" value="C2"/>
    <property type="match status" value="1"/>
</dbReference>
<feature type="region of interest" description="Disordered" evidence="2">
    <location>
        <begin position="270"/>
        <end position="289"/>
    </location>
</feature>
<feature type="compositionally biased region" description="Basic and acidic residues" evidence="2">
    <location>
        <begin position="805"/>
        <end position="815"/>
    </location>
</feature>
<feature type="compositionally biased region" description="Basic and acidic residues" evidence="2">
    <location>
        <begin position="741"/>
        <end position="785"/>
    </location>
</feature>
<dbReference type="EMBL" id="JAODUP010000591">
    <property type="protein sequence ID" value="KAK2146647.1"/>
    <property type="molecule type" value="Genomic_DNA"/>
</dbReference>
<evidence type="ECO:0000256" key="2">
    <source>
        <dbReference type="SAM" id="MobiDB-lite"/>
    </source>
</evidence>
<dbReference type="Pfam" id="PF15625">
    <property type="entry name" value="CC2D2AN-C2"/>
    <property type="match status" value="1"/>
</dbReference>
<dbReference type="InterPro" id="IPR000008">
    <property type="entry name" value="C2_dom"/>
</dbReference>
<dbReference type="Proteomes" id="UP001208570">
    <property type="component" value="Unassembled WGS sequence"/>
</dbReference>
<dbReference type="GO" id="GO:1905515">
    <property type="term" value="P:non-motile cilium assembly"/>
    <property type="evidence" value="ECO:0007669"/>
    <property type="project" value="TreeGrafter"/>
</dbReference>
<dbReference type="SMART" id="SM00239">
    <property type="entry name" value="C2"/>
    <property type="match status" value="1"/>
</dbReference>
<dbReference type="Gene3D" id="2.60.40.150">
    <property type="entry name" value="C2 domain"/>
    <property type="match status" value="1"/>
</dbReference>
<dbReference type="InterPro" id="IPR028928">
    <property type="entry name" value="CC2D2AN-C2"/>
</dbReference>
<dbReference type="PANTHER" id="PTHR20837:SF0">
    <property type="entry name" value="COILED-COIL AND C2 DOMAIN-CONTAINING PROTEIN 2A"/>
    <property type="match status" value="1"/>
</dbReference>
<feature type="compositionally biased region" description="Basic and acidic residues" evidence="2">
    <location>
        <begin position="80"/>
        <end position="115"/>
    </location>
</feature>
<dbReference type="InterPro" id="IPR056290">
    <property type="entry name" value="CEPT76/DRC7_peptidase-like_dom"/>
</dbReference>
<evidence type="ECO:0000256" key="1">
    <source>
        <dbReference type="SAM" id="Coils"/>
    </source>
</evidence>
<dbReference type="Pfam" id="PF24656">
    <property type="entry name" value="CEPT76_peptidase"/>
    <property type="match status" value="1"/>
</dbReference>
<keyword evidence="5" id="KW-1185">Reference proteome</keyword>
<dbReference type="InterPro" id="IPR035892">
    <property type="entry name" value="C2_domain_sf"/>
</dbReference>
<feature type="domain" description="C2" evidence="3">
    <location>
        <begin position="1150"/>
        <end position="1296"/>
    </location>
</feature>
<feature type="coiled-coil region" evidence="1">
    <location>
        <begin position="585"/>
        <end position="619"/>
    </location>
</feature>
<keyword evidence="1" id="KW-0175">Coiled coil</keyword>
<dbReference type="InterPro" id="IPR052434">
    <property type="entry name" value="Tectonic-like_complex_comp"/>
</dbReference>
<feature type="compositionally biased region" description="Basic residues" evidence="2">
    <location>
        <begin position="349"/>
        <end position="358"/>
    </location>
</feature>
<dbReference type="InterPro" id="IPR041510">
    <property type="entry name" value="DUF5523"/>
</dbReference>
<accession>A0AAD9MUV3</accession>
<evidence type="ECO:0000313" key="5">
    <source>
        <dbReference type="Proteomes" id="UP001208570"/>
    </source>
</evidence>
<evidence type="ECO:0000259" key="3">
    <source>
        <dbReference type="SMART" id="SM00239"/>
    </source>
</evidence>
<organism evidence="4 5">
    <name type="scientific">Paralvinella palmiformis</name>
    <dbReference type="NCBI Taxonomy" id="53620"/>
    <lineage>
        <taxon>Eukaryota</taxon>
        <taxon>Metazoa</taxon>
        <taxon>Spiralia</taxon>
        <taxon>Lophotrochozoa</taxon>
        <taxon>Annelida</taxon>
        <taxon>Polychaeta</taxon>
        <taxon>Sedentaria</taxon>
        <taxon>Canalipalpata</taxon>
        <taxon>Terebellida</taxon>
        <taxon>Terebelliformia</taxon>
        <taxon>Alvinellidae</taxon>
        <taxon>Paralvinella</taxon>
    </lineage>
</organism>
<reference evidence="4" key="1">
    <citation type="journal article" date="2023" name="Mol. Biol. Evol.">
        <title>Third-Generation Sequencing Reveals the Adaptive Role of the Epigenome in Three Deep-Sea Polychaetes.</title>
        <authorList>
            <person name="Perez M."/>
            <person name="Aroh O."/>
            <person name="Sun Y."/>
            <person name="Lan Y."/>
            <person name="Juniper S.K."/>
            <person name="Young C.R."/>
            <person name="Angers B."/>
            <person name="Qian P.Y."/>
        </authorList>
    </citation>
    <scope>NUCLEOTIDE SEQUENCE</scope>
    <source>
        <strain evidence="4">P08H-3</strain>
    </source>
</reference>
<dbReference type="GO" id="GO:1904491">
    <property type="term" value="P:protein localization to ciliary transition zone"/>
    <property type="evidence" value="ECO:0007669"/>
    <property type="project" value="TreeGrafter"/>
</dbReference>
<feature type="region of interest" description="Disordered" evidence="2">
    <location>
        <begin position="715"/>
        <end position="815"/>
    </location>
</feature>
<comment type="caution">
    <text evidence="4">The sequence shown here is derived from an EMBL/GenBank/DDBJ whole genome shotgun (WGS) entry which is preliminary data.</text>
</comment>
<dbReference type="Pfam" id="PF17661">
    <property type="entry name" value="DUF5523"/>
    <property type="match status" value="1"/>
</dbReference>
<gene>
    <name evidence="4" type="ORF">LSH36_591g01113</name>
</gene>
<feature type="region of interest" description="Disordered" evidence="2">
    <location>
        <begin position="301"/>
        <end position="368"/>
    </location>
</feature>
<dbReference type="SUPFAM" id="SSF49562">
    <property type="entry name" value="C2 domain (Calcium/lipid-binding domain, CaLB)"/>
    <property type="match status" value="1"/>
</dbReference>
<dbReference type="PANTHER" id="PTHR20837">
    <property type="entry name" value="CENTROSOMAL PROTEIN-RELATED"/>
    <property type="match status" value="1"/>
</dbReference>
<proteinExistence type="predicted"/>
<feature type="compositionally biased region" description="Basic and acidic residues" evidence="2">
    <location>
        <begin position="209"/>
        <end position="254"/>
    </location>
</feature>